<gene>
    <name evidence="1" type="ORF">CWE06_10265</name>
</gene>
<dbReference type="Pfam" id="PF07963">
    <property type="entry name" value="N_methyl"/>
    <property type="match status" value="1"/>
</dbReference>
<dbReference type="EMBL" id="PIPI01000008">
    <property type="protein sequence ID" value="RUO18618.1"/>
    <property type="molecule type" value="Genomic_DNA"/>
</dbReference>
<proteinExistence type="predicted"/>
<organism evidence="1 2">
    <name type="scientific">Aliidiomarina haloalkalitolerans</name>
    <dbReference type="NCBI Taxonomy" id="859059"/>
    <lineage>
        <taxon>Bacteria</taxon>
        <taxon>Pseudomonadati</taxon>
        <taxon>Pseudomonadota</taxon>
        <taxon>Gammaproteobacteria</taxon>
        <taxon>Alteromonadales</taxon>
        <taxon>Idiomarinaceae</taxon>
        <taxon>Aliidiomarina</taxon>
    </lineage>
</organism>
<dbReference type="RefSeq" id="WP_157981168.1">
    <property type="nucleotide sequence ID" value="NZ_PIPI01000008.1"/>
</dbReference>
<keyword evidence="2" id="KW-1185">Reference proteome</keyword>
<comment type="caution">
    <text evidence="1">The sequence shown here is derived from an EMBL/GenBank/DDBJ whole genome shotgun (WGS) entry which is preliminary data.</text>
</comment>
<dbReference type="InterPro" id="IPR012902">
    <property type="entry name" value="N_methyl_site"/>
</dbReference>
<reference evidence="1 2" key="1">
    <citation type="journal article" date="2011" name="Front. Microbiol.">
        <title>Genomic signatures of strain selection and enhancement in Bacillus atrophaeus var. globigii, a historical biowarfare simulant.</title>
        <authorList>
            <person name="Gibbons H.S."/>
            <person name="Broomall S.M."/>
            <person name="McNew L.A."/>
            <person name="Daligault H."/>
            <person name="Chapman C."/>
            <person name="Bruce D."/>
            <person name="Karavis M."/>
            <person name="Krepps M."/>
            <person name="McGregor P.A."/>
            <person name="Hong C."/>
            <person name="Park K.H."/>
            <person name="Akmal A."/>
            <person name="Feldman A."/>
            <person name="Lin J.S."/>
            <person name="Chang W.E."/>
            <person name="Higgs B.W."/>
            <person name="Demirev P."/>
            <person name="Lindquist J."/>
            <person name="Liem A."/>
            <person name="Fochler E."/>
            <person name="Read T.D."/>
            <person name="Tapia R."/>
            <person name="Johnson S."/>
            <person name="Bishop-Lilly K.A."/>
            <person name="Detter C."/>
            <person name="Han C."/>
            <person name="Sozhamannan S."/>
            <person name="Rosenzweig C.N."/>
            <person name="Skowronski E.W."/>
        </authorList>
    </citation>
    <scope>NUCLEOTIDE SEQUENCE [LARGE SCALE GENOMIC DNA]</scope>
    <source>
        <strain evidence="1 2">AK5</strain>
    </source>
</reference>
<evidence type="ECO:0000313" key="1">
    <source>
        <dbReference type="EMBL" id="RUO18618.1"/>
    </source>
</evidence>
<dbReference type="Gene3D" id="3.30.1690.10">
    <property type="entry name" value="TcpA-like pilin"/>
    <property type="match status" value="1"/>
</dbReference>
<evidence type="ECO:0000313" key="2">
    <source>
        <dbReference type="Proteomes" id="UP000288212"/>
    </source>
</evidence>
<protein>
    <recommendedName>
        <fullName evidence="3">Prepilin-type cleavage/methylation domain-containing protein</fullName>
    </recommendedName>
</protein>
<dbReference type="Proteomes" id="UP000288212">
    <property type="component" value="Unassembled WGS sequence"/>
</dbReference>
<dbReference type="AlphaFoldDB" id="A0A432VQT0"/>
<dbReference type="OrthoDB" id="6237251at2"/>
<sequence>MRKSTAGFTFLEVLTVITIGAFLAIGVAKAGQWVSFNSKIIQLQNDVNTLRAGVQQWKMSNGAMVGIEVEKLTEVAMLPEVWGDGTGMSPWLGDYTIANNALIPGAFDVVVTEIPNEAVAKRMQSYFGETLLSSSYATGSLLLKFAD</sequence>
<evidence type="ECO:0008006" key="3">
    <source>
        <dbReference type="Google" id="ProtNLM"/>
    </source>
</evidence>
<name>A0A432VQT0_9GAMM</name>
<accession>A0A432VQT0</accession>